<accession>A0A542ZXH6</accession>
<dbReference type="GO" id="GO:0046872">
    <property type="term" value="F:metal ion binding"/>
    <property type="evidence" value="ECO:0007669"/>
    <property type="project" value="UniProtKB-KW"/>
</dbReference>
<dbReference type="PANTHER" id="PTHR10458">
    <property type="entry name" value="PEPTIDE DEFORMYLASE"/>
    <property type="match status" value="1"/>
</dbReference>
<keyword evidence="3 6" id="KW-0378">Hydrolase</keyword>
<proteinExistence type="inferred from homology"/>
<keyword evidence="2 6" id="KW-0479">Metal-binding</keyword>
<dbReference type="NCBIfam" id="NF001159">
    <property type="entry name" value="PRK00150.1-3"/>
    <property type="match status" value="1"/>
</dbReference>
<comment type="caution">
    <text evidence="7">The sequence shown here is derived from an EMBL/GenBank/DDBJ whole genome shotgun (WGS) entry which is preliminary data.</text>
</comment>
<comment type="cofactor">
    <cofactor evidence="6">
        <name>Fe(2+)</name>
        <dbReference type="ChEBI" id="CHEBI:29033"/>
    </cofactor>
    <text evidence="6">Binds 1 Fe(2+) ion.</text>
</comment>
<dbReference type="InterPro" id="IPR023635">
    <property type="entry name" value="Peptide_deformylase"/>
</dbReference>
<dbReference type="EMBL" id="VFOS01000001">
    <property type="protein sequence ID" value="TQL65058.1"/>
    <property type="molecule type" value="Genomic_DNA"/>
</dbReference>
<evidence type="ECO:0000256" key="1">
    <source>
        <dbReference type="ARBA" id="ARBA00010759"/>
    </source>
</evidence>
<sequence>MRGFKRDTGHPVRKQVESLLRASADGILPIVRAGDPVLRERTEPYHGQLGDLLDAFLDAMRRTMLDAPGVGLAANQVGVALQIAVIWDPGGPKNDPRERPALPHRTIINPAYEHVSSPDTGELEVRSFHEGCLSVPGYQAEVARMRAVRLRCLDEAGAAIDEVLVGWPARIVQHETDHVGGGLYLDKADLRSLATNEWLASH</sequence>
<dbReference type="SUPFAM" id="SSF56420">
    <property type="entry name" value="Peptide deformylase"/>
    <property type="match status" value="1"/>
</dbReference>
<dbReference type="EC" id="3.5.1.88" evidence="6"/>
<evidence type="ECO:0000256" key="2">
    <source>
        <dbReference type="ARBA" id="ARBA00022723"/>
    </source>
</evidence>
<evidence type="ECO:0000313" key="7">
    <source>
        <dbReference type="EMBL" id="TQL65058.1"/>
    </source>
</evidence>
<comment type="catalytic activity">
    <reaction evidence="6">
        <text>N-terminal N-formyl-L-methionyl-[peptide] + H2O = N-terminal L-methionyl-[peptide] + formate</text>
        <dbReference type="Rhea" id="RHEA:24420"/>
        <dbReference type="Rhea" id="RHEA-COMP:10639"/>
        <dbReference type="Rhea" id="RHEA-COMP:10640"/>
        <dbReference type="ChEBI" id="CHEBI:15377"/>
        <dbReference type="ChEBI" id="CHEBI:15740"/>
        <dbReference type="ChEBI" id="CHEBI:49298"/>
        <dbReference type="ChEBI" id="CHEBI:64731"/>
        <dbReference type="EC" id="3.5.1.88"/>
    </reaction>
</comment>
<comment type="function">
    <text evidence="6">Removes the formyl group from the N-terminal Met of newly synthesized proteins. Requires at least a dipeptide for an efficient rate of reaction. N-terminal L-methionine is a prerequisite for activity but the enzyme has broad specificity at other positions.</text>
</comment>
<dbReference type="GO" id="GO:0042586">
    <property type="term" value="F:peptide deformylase activity"/>
    <property type="evidence" value="ECO:0007669"/>
    <property type="project" value="UniProtKB-UniRule"/>
</dbReference>
<dbReference type="RefSeq" id="WP_142120481.1">
    <property type="nucleotide sequence ID" value="NZ_BAAASV010000002.1"/>
</dbReference>
<gene>
    <name evidence="6" type="primary">def</name>
    <name evidence="7" type="ORF">FB461_1591</name>
</gene>
<feature type="binding site" evidence="6">
    <location>
        <position position="178"/>
    </location>
    <ligand>
        <name>Fe cation</name>
        <dbReference type="ChEBI" id="CHEBI:24875"/>
    </ligand>
</feature>
<dbReference type="Gene3D" id="3.90.45.10">
    <property type="entry name" value="Peptide deformylase"/>
    <property type="match status" value="1"/>
</dbReference>
<dbReference type="Proteomes" id="UP000315389">
    <property type="component" value="Unassembled WGS sequence"/>
</dbReference>
<keyword evidence="8" id="KW-1185">Reference proteome</keyword>
<evidence type="ECO:0000313" key="8">
    <source>
        <dbReference type="Proteomes" id="UP000315389"/>
    </source>
</evidence>
<protein>
    <recommendedName>
        <fullName evidence="6">Peptide deformylase</fullName>
        <shortName evidence="6">PDF</shortName>
        <ecNumber evidence="6">3.5.1.88</ecNumber>
    </recommendedName>
    <alternativeName>
        <fullName evidence="6">Polypeptide deformylase</fullName>
    </alternativeName>
</protein>
<evidence type="ECO:0000256" key="3">
    <source>
        <dbReference type="ARBA" id="ARBA00022801"/>
    </source>
</evidence>
<feature type="binding site" evidence="6">
    <location>
        <position position="174"/>
    </location>
    <ligand>
        <name>Fe cation</name>
        <dbReference type="ChEBI" id="CHEBI:24875"/>
    </ligand>
</feature>
<dbReference type="OrthoDB" id="9804313at2"/>
<dbReference type="GO" id="GO:0006412">
    <property type="term" value="P:translation"/>
    <property type="evidence" value="ECO:0007669"/>
    <property type="project" value="UniProtKB-UniRule"/>
</dbReference>
<dbReference type="HAMAP" id="MF_00163">
    <property type="entry name" value="Pep_deformylase"/>
    <property type="match status" value="1"/>
</dbReference>
<reference evidence="7 8" key="1">
    <citation type="submission" date="2019-06" db="EMBL/GenBank/DDBJ databases">
        <title>Sequencing the genomes of 1000 actinobacteria strains.</title>
        <authorList>
            <person name="Klenk H.-P."/>
        </authorList>
    </citation>
    <scope>NUCLEOTIDE SEQUENCE [LARGE SCALE GENOMIC DNA]</scope>
    <source>
        <strain evidence="7 8">DSM 4813</strain>
    </source>
</reference>
<feature type="active site" evidence="6">
    <location>
        <position position="175"/>
    </location>
</feature>
<feature type="binding site" evidence="6">
    <location>
        <position position="132"/>
    </location>
    <ligand>
        <name>Fe cation</name>
        <dbReference type="ChEBI" id="CHEBI:24875"/>
    </ligand>
</feature>
<evidence type="ECO:0000256" key="6">
    <source>
        <dbReference type="HAMAP-Rule" id="MF_00163"/>
    </source>
</evidence>
<dbReference type="InterPro" id="IPR036821">
    <property type="entry name" value="Peptide_deformylase_sf"/>
</dbReference>
<dbReference type="PANTHER" id="PTHR10458:SF2">
    <property type="entry name" value="PEPTIDE DEFORMYLASE, MITOCHONDRIAL"/>
    <property type="match status" value="1"/>
</dbReference>
<keyword evidence="5 6" id="KW-0408">Iron</keyword>
<evidence type="ECO:0000256" key="5">
    <source>
        <dbReference type="ARBA" id="ARBA00023004"/>
    </source>
</evidence>
<dbReference type="PRINTS" id="PR01576">
    <property type="entry name" value="PDEFORMYLASE"/>
</dbReference>
<keyword evidence="4 6" id="KW-0648">Protein biosynthesis</keyword>
<organism evidence="7 8">
    <name type="scientific">Rarobacter faecitabidus</name>
    <dbReference type="NCBI Taxonomy" id="13243"/>
    <lineage>
        <taxon>Bacteria</taxon>
        <taxon>Bacillati</taxon>
        <taxon>Actinomycetota</taxon>
        <taxon>Actinomycetes</taxon>
        <taxon>Micrococcales</taxon>
        <taxon>Rarobacteraceae</taxon>
        <taxon>Rarobacter</taxon>
    </lineage>
</organism>
<dbReference type="PIRSF" id="PIRSF004749">
    <property type="entry name" value="Pep_def"/>
    <property type="match status" value="1"/>
</dbReference>
<dbReference type="AlphaFoldDB" id="A0A542ZXH6"/>
<dbReference type="FunFam" id="3.90.45.10:FF:000003">
    <property type="entry name" value="Peptide deformylase"/>
    <property type="match status" value="1"/>
</dbReference>
<comment type="similarity">
    <text evidence="1 6">Belongs to the polypeptide deformylase family.</text>
</comment>
<name>A0A542ZXH6_RARFA</name>
<dbReference type="CDD" id="cd00487">
    <property type="entry name" value="Pep_deformylase"/>
    <property type="match status" value="1"/>
</dbReference>
<evidence type="ECO:0000256" key="4">
    <source>
        <dbReference type="ARBA" id="ARBA00022917"/>
    </source>
</evidence>
<dbReference type="Pfam" id="PF01327">
    <property type="entry name" value="Pep_deformylase"/>
    <property type="match status" value="1"/>
</dbReference>